<dbReference type="AlphaFoldDB" id="A0A198GF28"/>
<dbReference type="Proteomes" id="UP000094023">
    <property type="component" value="Unassembled WGS sequence"/>
</dbReference>
<comment type="caution">
    <text evidence="1">The sequence shown here is derived from an EMBL/GenBank/DDBJ whole genome shotgun (WGS) entry which is preliminary data.</text>
</comment>
<gene>
    <name evidence="1" type="ORF">M983_0964</name>
</gene>
<name>A0A198GF28_9GAMM</name>
<dbReference type="EMBL" id="LXEN01000040">
    <property type="protein sequence ID" value="OAT34821.1"/>
    <property type="molecule type" value="Genomic_DNA"/>
</dbReference>
<evidence type="ECO:0000313" key="1">
    <source>
        <dbReference type="EMBL" id="OAT34821.1"/>
    </source>
</evidence>
<dbReference type="Pfam" id="PF12869">
    <property type="entry name" value="tRNA_anti-like"/>
    <property type="match status" value="1"/>
</dbReference>
<organism evidence="1 2">
    <name type="scientific">Proteus myxofaciens ATCC 19692</name>
    <dbReference type="NCBI Taxonomy" id="1354337"/>
    <lineage>
        <taxon>Bacteria</taxon>
        <taxon>Pseudomonadati</taxon>
        <taxon>Pseudomonadota</taxon>
        <taxon>Gammaproteobacteria</taxon>
        <taxon>Enterobacterales</taxon>
        <taxon>Morganellaceae</taxon>
        <taxon>Proteus</taxon>
    </lineage>
</organism>
<protein>
    <submittedName>
        <fullName evidence="1">Uncharacterized protein</fullName>
    </submittedName>
</protein>
<sequence>MKTDYISLSAKELQQSYASNEARGDKNYKGKNIIITGIVESIDSRFGDIPVIRLKTGEMFSNVMVNLAKKYRDIAVDVDKNQKVTLACIGDGIIIGSPTLKECIPVSTVVSKITNEQMGLVNKFIKGSHDVPDFTKMIVLATKIMGKTTNDFTQCKEINSQCLNDAAKAINSEKMQEEAKILNVEI</sequence>
<accession>A0A198GF28</accession>
<keyword evidence="2" id="KW-1185">Reference proteome</keyword>
<proteinExistence type="predicted"/>
<reference evidence="1 2" key="1">
    <citation type="submission" date="2016-04" db="EMBL/GenBank/DDBJ databases">
        <title>ATOL: Assembling a taxonomically balanced genome-scale reconstruction of the evolutionary history of the Enterobacteriaceae.</title>
        <authorList>
            <person name="Plunkett G.III."/>
            <person name="Neeno-Eckwall E.C."/>
            <person name="Glasner J.D."/>
            <person name="Perna N.T."/>
        </authorList>
    </citation>
    <scope>NUCLEOTIDE SEQUENCE [LARGE SCALE GENOMIC DNA]</scope>
    <source>
        <strain evidence="1 2">ATCC 19692</strain>
    </source>
</reference>
<dbReference type="STRING" id="1354337.M983_0964"/>
<dbReference type="InterPro" id="IPR024422">
    <property type="entry name" value="Protein_unknown_function_OB"/>
</dbReference>
<evidence type="ECO:0000313" key="2">
    <source>
        <dbReference type="Proteomes" id="UP000094023"/>
    </source>
</evidence>